<sequence>MSPTRNDSPLQKNYTRWTYHGETISSLNSNDTTHNDTIQQDDIHEMLHDAFGINNLNEEKIDPANETNERTNADKQMNTITMSNMNNQVSNVEPQPTPDPRFTNQTPNLIVAQGTIISKNPHTRIRDTELGHRHWEVIIRVPIAWQELLPRPFGRFRTVGDAAGWSVAWPSTYSPPQHVPPPLPLLEGPPQHVENLKCGIVDVGSRDRNVEAGEVAPGDEAPPGRG</sequence>
<proteinExistence type="predicted"/>
<dbReference type="Pfam" id="PF03017">
    <property type="entry name" value="Transposase_23"/>
    <property type="match status" value="1"/>
</dbReference>
<accession>A0AAV9D776</accession>
<dbReference type="EMBL" id="JAUJYO010000015">
    <property type="protein sequence ID" value="KAK1296032.1"/>
    <property type="molecule type" value="Genomic_DNA"/>
</dbReference>
<organism evidence="2 3">
    <name type="scientific">Acorus calamus</name>
    <name type="common">Sweet flag</name>
    <dbReference type="NCBI Taxonomy" id="4465"/>
    <lineage>
        <taxon>Eukaryota</taxon>
        <taxon>Viridiplantae</taxon>
        <taxon>Streptophyta</taxon>
        <taxon>Embryophyta</taxon>
        <taxon>Tracheophyta</taxon>
        <taxon>Spermatophyta</taxon>
        <taxon>Magnoliopsida</taxon>
        <taxon>Liliopsida</taxon>
        <taxon>Acoraceae</taxon>
        <taxon>Acorus</taxon>
    </lineage>
</organism>
<dbReference type="Proteomes" id="UP001180020">
    <property type="component" value="Unassembled WGS sequence"/>
</dbReference>
<protein>
    <recommendedName>
        <fullName evidence="1">Transposase Tnp1/En/Spm-like domain-containing protein</fullName>
    </recommendedName>
</protein>
<evidence type="ECO:0000259" key="1">
    <source>
        <dbReference type="Pfam" id="PF03017"/>
    </source>
</evidence>
<evidence type="ECO:0000313" key="2">
    <source>
        <dbReference type="EMBL" id="KAK1296032.1"/>
    </source>
</evidence>
<feature type="domain" description="Transposase Tnp1/En/Spm-like" evidence="1">
    <location>
        <begin position="104"/>
        <end position="162"/>
    </location>
</feature>
<comment type="caution">
    <text evidence="2">The sequence shown here is derived from an EMBL/GenBank/DDBJ whole genome shotgun (WGS) entry which is preliminary data.</text>
</comment>
<dbReference type="InterPro" id="IPR004264">
    <property type="entry name" value="Transposase_23"/>
</dbReference>
<gene>
    <name evidence="2" type="ORF">QJS10_CPB15g00857</name>
</gene>
<evidence type="ECO:0000313" key="3">
    <source>
        <dbReference type="Proteomes" id="UP001180020"/>
    </source>
</evidence>
<dbReference type="AlphaFoldDB" id="A0AAV9D776"/>
<reference evidence="2" key="2">
    <citation type="submission" date="2023-06" db="EMBL/GenBank/DDBJ databases">
        <authorList>
            <person name="Ma L."/>
            <person name="Liu K.-W."/>
            <person name="Li Z."/>
            <person name="Hsiao Y.-Y."/>
            <person name="Qi Y."/>
            <person name="Fu T."/>
            <person name="Tang G."/>
            <person name="Zhang D."/>
            <person name="Sun W.-H."/>
            <person name="Liu D.-K."/>
            <person name="Li Y."/>
            <person name="Chen G.-Z."/>
            <person name="Liu X.-D."/>
            <person name="Liao X.-Y."/>
            <person name="Jiang Y.-T."/>
            <person name="Yu X."/>
            <person name="Hao Y."/>
            <person name="Huang J."/>
            <person name="Zhao X.-W."/>
            <person name="Ke S."/>
            <person name="Chen Y.-Y."/>
            <person name="Wu W.-L."/>
            <person name="Hsu J.-L."/>
            <person name="Lin Y.-F."/>
            <person name="Huang M.-D."/>
            <person name="Li C.-Y."/>
            <person name="Huang L."/>
            <person name="Wang Z.-W."/>
            <person name="Zhao X."/>
            <person name="Zhong W.-Y."/>
            <person name="Peng D.-H."/>
            <person name="Ahmad S."/>
            <person name="Lan S."/>
            <person name="Zhang J.-S."/>
            <person name="Tsai W.-C."/>
            <person name="Van De Peer Y."/>
            <person name="Liu Z.-J."/>
        </authorList>
    </citation>
    <scope>NUCLEOTIDE SEQUENCE</scope>
    <source>
        <strain evidence="2">CP</strain>
        <tissue evidence="2">Leaves</tissue>
    </source>
</reference>
<name>A0AAV9D776_ACOCL</name>
<keyword evidence="3" id="KW-1185">Reference proteome</keyword>
<reference evidence="2" key="1">
    <citation type="journal article" date="2023" name="Nat. Commun.">
        <title>Diploid and tetraploid genomes of Acorus and the evolution of monocots.</title>
        <authorList>
            <person name="Ma L."/>
            <person name="Liu K.W."/>
            <person name="Li Z."/>
            <person name="Hsiao Y.Y."/>
            <person name="Qi Y."/>
            <person name="Fu T."/>
            <person name="Tang G.D."/>
            <person name="Zhang D."/>
            <person name="Sun W.H."/>
            <person name="Liu D.K."/>
            <person name="Li Y."/>
            <person name="Chen G.Z."/>
            <person name="Liu X.D."/>
            <person name="Liao X.Y."/>
            <person name="Jiang Y.T."/>
            <person name="Yu X."/>
            <person name="Hao Y."/>
            <person name="Huang J."/>
            <person name="Zhao X.W."/>
            <person name="Ke S."/>
            <person name="Chen Y.Y."/>
            <person name="Wu W.L."/>
            <person name="Hsu J.L."/>
            <person name="Lin Y.F."/>
            <person name="Huang M.D."/>
            <person name="Li C.Y."/>
            <person name="Huang L."/>
            <person name="Wang Z.W."/>
            <person name="Zhao X."/>
            <person name="Zhong W.Y."/>
            <person name="Peng D.H."/>
            <person name="Ahmad S."/>
            <person name="Lan S."/>
            <person name="Zhang J.S."/>
            <person name="Tsai W.C."/>
            <person name="Van de Peer Y."/>
            <person name="Liu Z.J."/>
        </authorList>
    </citation>
    <scope>NUCLEOTIDE SEQUENCE</scope>
    <source>
        <strain evidence="2">CP</strain>
    </source>
</reference>